<dbReference type="EMBL" id="JARJCN010000026">
    <property type="protein sequence ID" value="KAJ7088532.1"/>
    <property type="molecule type" value="Genomic_DNA"/>
</dbReference>
<dbReference type="AlphaFoldDB" id="A0AAD6U6B6"/>
<comment type="caution">
    <text evidence="1">The sequence shown here is derived from an EMBL/GenBank/DDBJ whole genome shotgun (WGS) entry which is preliminary data.</text>
</comment>
<gene>
    <name evidence="1" type="ORF">B0H15DRAFT_800982</name>
</gene>
<organism evidence="1 2">
    <name type="scientific">Mycena belliarum</name>
    <dbReference type="NCBI Taxonomy" id="1033014"/>
    <lineage>
        <taxon>Eukaryota</taxon>
        <taxon>Fungi</taxon>
        <taxon>Dikarya</taxon>
        <taxon>Basidiomycota</taxon>
        <taxon>Agaricomycotina</taxon>
        <taxon>Agaricomycetes</taxon>
        <taxon>Agaricomycetidae</taxon>
        <taxon>Agaricales</taxon>
        <taxon>Marasmiineae</taxon>
        <taxon>Mycenaceae</taxon>
        <taxon>Mycena</taxon>
    </lineage>
</organism>
<evidence type="ECO:0000313" key="1">
    <source>
        <dbReference type="EMBL" id="KAJ7088532.1"/>
    </source>
</evidence>
<accession>A0AAD6U6B6</accession>
<name>A0AAD6U6B6_9AGAR</name>
<sequence>MGSGGRRTTHRDNQVLKQIAFQIAKLLRLGADLLRVQIINIDGREGNRSPFVVRACFAKDPHEVGISLIPALSAELRDDSILSGEERDDHGLNVHCGRRQGKKVSARAFGIIGIGSDPPVRRTDHHVLTATTTTASREVGAGGIHGMASASESPVVSVPPTFKDGKRPCDAQAPWQIRTHLGFHFWPAFVASICRTSIEFATLKPACPLRTPLTDEGHDKLEGILVTRSTLCLNGGRRTFMTVDGMLYGIEAV</sequence>
<evidence type="ECO:0000313" key="2">
    <source>
        <dbReference type="Proteomes" id="UP001222325"/>
    </source>
</evidence>
<protein>
    <submittedName>
        <fullName evidence="1">Uncharacterized protein</fullName>
    </submittedName>
</protein>
<keyword evidence="2" id="KW-1185">Reference proteome</keyword>
<proteinExistence type="predicted"/>
<reference evidence="1" key="1">
    <citation type="submission" date="2023-03" db="EMBL/GenBank/DDBJ databases">
        <title>Massive genome expansion in bonnet fungi (Mycena s.s.) driven by repeated elements and novel gene families across ecological guilds.</title>
        <authorList>
            <consortium name="Lawrence Berkeley National Laboratory"/>
            <person name="Harder C.B."/>
            <person name="Miyauchi S."/>
            <person name="Viragh M."/>
            <person name="Kuo A."/>
            <person name="Thoen E."/>
            <person name="Andreopoulos B."/>
            <person name="Lu D."/>
            <person name="Skrede I."/>
            <person name="Drula E."/>
            <person name="Henrissat B."/>
            <person name="Morin E."/>
            <person name="Kohler A."/>
            <person name="Barry K."/>
            <person name="LaButti K."/>
            <person name="Morin E."/>
            <person name="Salamov A."/>
            <person name="Lipzen A."/>
            <person name="Mereny Z."/>
            <person name="Hegedus B."/>
            <person name="Baldrian P."/>
            <person name="Stursova M."/>
            <person name="Weitz H."/>
            <person name="Taylor A."/>
            <person name="Grigoriev I.V."/>
            <person name="Nagy L.G."/>
            <person name="Martin F."/>
            <person name="Kauserud H."/>
        </authorList>
    </citation>
    <scope>NUCLEOTIDE SEQUENCE</scope>
    <source>
        <strain evidence="1">CBHHK173m</strain>
    </source>
</reference>
<dbReference type="Proteomes" id="UP001222325">
    <property type="component" value="Unassembled WGS sequence"/>
</dbReference>